<feature type="transmembrane region" description="Helical" evidence="2">
    <location>
        <begin position="460"/>
        <end position="481"/>
    </location>
</feature>
<dbReference type="RefSeq" id="WP_067886479.1">
    <property type="nucleotide sequence ID" value="NZ_VSFG01000010.1"/>
</dbReference>
<evidence type="ECO:0000256" key="1">
    <source>
        <dbReference type="SAM" id="MobiDB-lite"/>
    </source>
</evidence>
<keyword evidence="2" id="KW-0472">Membrane</keyword>
<evidence type="ECO:0000256" key="2">
    <source>
        <dbReference type="SAM" id="Phobius"/>
    </source>
</evidence>
<dbReference type="STRING" id="1220554.GCA_001552135_01398"/>
<dbReference type="GO" id="GO:0005886">
    <property type="term" value="C:plasma membrane"/>
    <property type="evidence" value="ECO:0007669"/>
    <property type="project" value="UniProtKB-SubCell"/>
</dbReference>
<dbReference type="Pfam" id="PF12679">
    <property type="entry name" value="ABC2_membrane_2"/>
    <property type="match status" value="1"/>
</dbReference>
<sequence length="486" mass="49143">MTAPAPPAPPAPYRSTVAGEARDGFGRLLLAEWTKLRTVPRWTLTLLAAVVLMVAVALLSASDSGSSGPEDKPPSTAGRQIIDLGHYTYLPLAGDGSVVARVASQDGGGAWAKAGLMIRGSAERGAPYAALAVTPGRGVRMLTGYERDGAGGGSAAAPQWLRLTRAGATVTGYASPDGRGWRRVGSVRLDGLRGQALAGMFVAVPDKVDVRRVFGGEIISGEPGATTAAFDNVAVSPAAPGAAWRDRSGPVGGPADDPALDGSTRSGGTFTLKGTGDIGPDEFAPDVTKATLAGAMIGQAAIVALAVLFMTAEYRRGTLRTTFAASPRRGRVLAAKAVVVGLASLAAGLAAAFGSVLLARPLLVSGGMAPPPVSDPAVLRAVFGTAGLLAVLAVLALAAAVIVRRSAVAIAAVLLVLLVPEITATGLPVSAARWVERVTPAAGFAIQQTVPRYDAAIGPWAGFGVLCAYTAAALAAAAWLLRRRDA</sequence>
<dbReference type="Gene3D" id="2.60.120.200">
    <property type="match status" value="1"/>
</dbReference>
<dbReference type="GO" id="GO:0140359">
    <property type="term" value="F:ABC-type transporter activity"/>
    <property type="evidence" value="ECO:0007669"/>
    <property type="project" value="InterPro"/>
</dbReference>
<feature type="region of interest" description="Disordered" evidence="1">
    <location>
        <begin position="241"/>
        <end position="266"/>
    </location>
</feature>
<feature type="transmembrane region" description="Helical" evidence="2">
    <location>
        <begin position="333"/>
        <end position="358"/>
    </location>
</feature>
<keyword evidence="2" id="KW-0812">Transmembrane</keyword>
<evidence type="ECO:0000313" key="4">
    <source>
        <dbReference type="Proteomes" id="UP000323380"/>
    </source>
</evidence>
<reference evidence="3 4" key="1">
    <citation type="submission" date="2019-08" db="EMBL/GenBank/DDBJ databases">
        <title>Actinomadura sp. nov. CYP1-5 isolated from mountain soil.</title>
        <authorList>
            <person name="Songsumanus A."/>
            <person name="Kuncharoen N."/>
            <person name="Kudo T."/>
            <person name="Yuki M."/>
            <person name="Igarashi Y."/>
            <person name="Tanasupawat S."/>
        </authorList>
    </citation>
    <scope>NUCLEOTIDE SEQUENCE [LARGE SCALE GENOMIC DNA]</scope>
    <source>
        <strain evidence="3 4">JCM 14158</strain>
    </source>
</reference>
<name>A0A5D0NAE4_9ACTN</name>
<feature type="transmembrane region" description="Helical" evidence="2">
    <location>
        <begin position="292"/>
        <end position="312"/>
    </location>
</feature>
<keyword evidence="2" id="KW-1133">Transmembrane helix</keyword>
<dbReference type="Proteomes" id="UP000323380">
    <property type="component" value="Unassembled WGS sequence"/>
</dbReference>
<dbReference type="AlphaFoldDB" id="A0A5D0NAE4"/>
<feature type="transmembrane region" description="Helical" evidence="2">
    <location>
        <begin position="407"/>
        <end position="427"/>
    </location>
</feature>
<comment type="caution">
    <text evidence="3">The sequence shown here is derived from an EMBL/GenBank/DDBJ whole genome shotgun (WGS) entry which is preliminary data.</text>
</comment>
<protein>
    <submittedName>
        <fullName evidence="3">DUF1349 domain-containing protein</fullName>
    </submittedName>
</protein>
<keyword evidence="4" id="KW-1185">Reference proteome</keyword>
<evidence type="ECO:0000313" key="3">
    <source>
        <dbReference type="EMBL" id="TYB41394.1"/>
    </source>
</evidence>
<proteinExistence type="predicted"/>
<gene>
    <name evidence="3" type="ORF">FXF69_35280</name>
</gene>
<organism evidence="3 4">
    <name type="scientific">Actinomadura chibensis</name>
    <dbReference type="NCBI Taxonomy" id="392828"/>
    <lineage>
        <taxon>Bacteria</taxon>
        <taxon>Bacillati</taxon>
        <taxon>Actinomycetota</taxon>
        <taxon>Actinomycetes</taxon>
        <taxon>Streptosporangiales</taxon>
        <taxon>Thermomonosporaceae</taxon>
        <taxon>Actinomadura</taxon>
    </lineage>
</organism>
<feature type="transmembrane region" description="Helical" evidence="2">
    <location>
        <begin position="378"/>
        <end position="400"/>
    </location>
</feature>
<dbReference type="EMBL" id="VSFG01000010">
    <property type="protein sequence ID" value="TYB41394.1"/>
    <property type="molecule type" value="Genomic_DNA"/>
</dbReference>
<accession>A0A5D0NAE4</accession>